<dbReference type="KEGG" id="nja:NSJP_3251"/>
<feature type="transmembrane region" description="Helical" evidence="1">
    <location>
        <begin position="20"/>
        <end position="40"/>
    </location>
</feature>
<sequence>MFLMLGFSILTGGGFLVSNFEFAMCYLGLVFEFLALVGNWDRHRRRRRSQSHPDSVAPAVV</sequence>
<evidence type="ECO:0000256" key="1">
    <source>
        <dbReference type="SAM" id="Phobius"/>
    </source>
</evidence>
<protein>
    <submittedName>
        <fullName evidence="2">Uncharacterized protein</fullName>
    </submittedName>
</protein>
<dbReference type="AlphaFoldDB" id="A0A1W1I8P3"/>
<accession>A0A1W1I8P3</accession>
<dbReference type="STRING" id="1325564.NSJP_3251"/>
<gene>
    <name evidence="2" type="ORF">NSJP_3251</name>
</gene>
<evidence type="ECO:0000313" key="2">
    <source>
        <dbReference type="EMBL" id="SLM49418.1"/>
    </source>
</evidence>
<keyword evidence="1" id="KW-1133">Transmembrane helix</keyword>
<dbReference type="EMBL" id="LT828648">
    <property type="protein sequence ID" value="SLM49418.1"/>
    <property type="molecule type" value="Genomic_DNA"/>
</dbReference>
<reference evidence="2 3" key="1">
    <citation type="submission" date="2017-03" db="EMBL/GenBank/DDBJ databases">
        <authorList>
            <person name="Afonso C.L."/>
            <person name="Miller P.J."/>
            <person name="Scott M.A."/>
            <person name="Spackman E."/>
            <person name="Goraichik I."/>
            <person name="Dimitrov K.M."/>
            <person name="Suarez D.L."/>
            <person name="Swayne D.E."/>
        </authorList>
    </citation>
    <scope>NUCLEOTIDE SEQUENCE [LARGE SCALE GENOMIC DNA]</scope>
    <source>
        <strain evidence="2">Genome sequencing of Nitrospira japonica strain NJ11</strain>
    </source>
</reference>
<organism evidence="2 3">
    <name type="scientific">Nitrospira japonica</name>
    <dbReference type="NCBI Taxonomy" id="1325564"/>
    <lineage>
        <taxon>Bacteria</taxon>
        <taxon>Pseudomonadati</taxon>
        <taxon>Nitrospirota</taxon>
        <taxon>Nitrospiria</taxon>
        <taxon>Nitrospirales</taxon>
        <taxon>Nitrospiraceae</taxon>
        <taxon>Nitrospira</taxon>
    </lineage>
</organism>
<name>A0A1W1I8P3_9BACT</name>
<keyword evidence="1" id="KW-0472">Membrane</keyword>
<keyword evidence="3" id="KW-1185">Reference proteome</keyword>
<keyword evidence="1" id="KW-0812">Transmembrane</keyword>
<proteinExistence type="predicted"/>
<dbReference type="Proteomes" id="UP000192042">
    <property type="component" value="Chromosome I"/>
</dbReference>
<evidence type="ECO:0000313" key="3">
    <source>
        <dbReference type="Proteomes" id="UP000192042"/>
    </source>
</evidence>